<keyword evidence="1" id="KW-0805">Transcription regulation</keyword>
<gene>
    <name evidence="5" type="ORF">ACFSCS_10585</name>
</gene>
<evidence type="ECO:0000256" key="2">
    <source>
        <dbReference type="ARBA" id="ARBA00023125"/>
    </source>
</evidence>
<dbReference type="PRINTS" id="PR00598">
    <property type="entry name" value="HTHMARR"/>
</dbReference>
<dbReference type="SMART" id="SM00347">
    <property type="entry name" value="HTH_MARR"/>
    <property type="match status" value="1"/>
</dbReference>
<protein>
    <submittedName>
        <fullName evidence="5">MarR family winged helix-turn-helix transcriptional regulator</fullName>
    </submittedName>
</protein>
<proteinExistence type="predicted"/>
<dbReference type="InterPro" id="IPR011991">
    <property type="entry name" value="ArsR-like_HTH"/>
</dbReference>
<dbReference type="CDD" id="cd00090">
    <property type="entry name" value="HTH_ARSR"/>
    <property type="match status" value="1"/>
</dbReference>
<organism evidence="5 6">
    <name type="scientific">Luteococcus peritonei</name>
    <dbReference type="NCBI Taxonomy" id="88874"/>
    <lineage>
        <taxon>Bacteria</taxon>
        <taxon>Bacillati</taxon>
        <taxon>Actinomycetota</taxon>
        <taxon>Actinomycetes</taxon>
        <taxon>Propionibacteriales</taxon>
        <taxon>Propionibacteriaceae</taxon>
        <taxon>Luteococcus</taxon>
    </lineage>
</organism>
<dbReference type="InterPro" id="IPR000835">
    <property type="entry name" value="HTH_MarR-typ"/>
</dbReference>
<dbReference type="Proteomes" id="UP001597326">
    <property type="component" value="Unassembled WGS sequence"/>
</dbReference>
<reference evidence="6" key="1">
    <citation type="journal article" date="2019" name="Int. J. Syst. Evol. Microbiol.">
        <title>The Global Catalogue of Microorganisms (GCM) 10K type strain sequencing project: providing services to taxonomists for standard genome sequencing and annotation.</title>
        <authorList>
            <consortium name="The Broad Institute Genomics Platform"/>
            <consortium name="The Broad Institute Genome Sequencing Center for Infectious Disease"/>
            <person name="Wu L."/>
            <person name="Ma J."/>
        </authorList>
    </citation>
    <scope>NUCLEOTIDE SEQUENCE [LARGE SCALE GENOMIC DNA]</scope>
    <source>
        <strain evidence="6">CAIM 431</strain>
    </source>
</reference>
<dbReference type="Pfam" id="PF12802">
    <property type="entry name" value="MarR_2"/>
    <property type="match status" value="1"/>
</dbReference>
<keyword evidence="2" id="KW-0238">DNA-binding</keyword>
<keyword evidence="6" id="KW-1185">Reference proteome</keyword>
<dbReference type="InterPro" id="IPR036390">
    <property type="entry name" value="WH_DNA-bd_sf"/>
</dbReference>
<dbReference type="InterPro" id="IPR039422">
    <property type="entry name" value="MarR/SlyA-like"/>
</dbReference>
<dbReference type="InterPro" id="IPR023187">
    <property type="entry name" value="Tscrpt_reg_MarR-type_CS"/>
</dbReference>
<dbReference type="InterPro" id="IPR036388">
    <property type="entry name" value="WH-like_DNA-bd_sf"/>
</dbReference>
<comment type="caution">
    <text evidence="5">The sequence shown here is derived from an EMBL/GenBank/DDBJ whole genome shotgun (WGS) entry which is preliminary data.</text>
</comment>
<dbReference type="EMBL" id="JBHUFZ010000024">
    <property type="protein sequence ID" value="MFD1890621.1"/>
    <property type="molecule type" value="Genomic_DNA"/>
</dbReference>
<evidence type="ECO:0000259" key="4">
    <source>
        <dbReference type="PROSITE" id="PS50995"/>
    </source>
</evidence>
<dbReference type="RefSeq" id="WP_343873993.1">
    <property type="nucleotide sequence ID" value="NZ_BAAAIX010000023.1"/>
</dbReference>
<dbReference type="PROSITE" id="PS01117">
    <property type="entry name" value="HTH_MARR_1"/>
    <property type="match status" value="1"/>
</dbReference>
<evidence type="ECO:0000313" key="5">
    <source>
        <dbReference type="EMBL" id="MFD1890621.1"/>
    </source>
</evidence>
<sequence length="150" mass="16712">MNNSGEVVRLADAMIRAGALVRVVRRRERSVVPGLEPGQLGLFDALAAGPCRITELAAALQLELSTVSRRISRLVELGLVEKLADATDRRVQMAALTGQGREALDRIQQERRTLFAEMLEGWQGDDVSQLARLLEQLADQIERCEHLRRD</sequence>
<accession>A0ABW4RWA1</accession>
<name>A0ABW4RWA1_9ACTN</name>
<dbReference type="PANTHER" id="PTHR33164:SF57">
    <property type="entry name" value="MARR-FAMILY TRANSCRIPTIONAL REGULATOR"/>
    <property type="match status" value="1"/>
</dbReference>
<dbReference type="PROSITE" id="PS50995">
    <property type="entry name" value="HTH_MARR_2"/>
    <property type="match status" value="1"/>
</dbReference>
<evidence type="ECO:0000256" key="1">
    <source>
        <dbReference type="ARBA" id="ARBA00023015"/>
    </source>
</evidence>
<dbReference type="PANTHER" id="PTHR33164">
    <property type="entry name" value="TRANSCRIPTIONAL REGULATOR, MARR FAMILY"/>
    <property type="match status" value="1"/>
</dbReference>
<dbReference type="SUPFAM" id="SSF46785">
    <property type="entry name" value="Winged helix' DNA-binding domain"/>
    <property type="match status" value="1"/>
</dbReference>
<evidence type="ECO:0000256" key="3">
    <source>
        <dbReference type="ARBA" id="ARBA00023163"/>
    </source>
</evidence>
<dbReference type="Gene3D" id="1.10.10.10">
    <property type="entry name" value="Winged helix-like DNA-binding domain superfamily/Winged helix DNA-binding domain"/>
    <property type="match status" value="1"/>
</dbReference>
<keyword evidence="3" id="KW-0804">Transcription</keyword>
<feature type="domain" description="HTH marR-type" evidence="4">
    <location>
        <begin position="7"/>
        <end position="139"/>
    </location>
</feature>
<evidence type="ECO:0000313" key="6">
    <source>
        <dbReference type="Proteomes" id="UP001597326"/>
    </source>
</evidence>